<dbReference type="InterPro" id="IPR032809">
    <property type="entry name" value="Put_HupE_UreJ"/>
</dbReference>
<feature type="transmembrane region" description="Helical" evidence="1">
    <location>
        <begin position="105"/>
        <end position="127"/>
    </location>
</feature>
<evidence type="ECO:0000313" key="3">
    <source>
        <dbReference type="Proteomes" id="UP000515808"/>
    </source>
</evidence>
<evidence type="ECO:0000313" key="2">
    <source>
        <dbReference type="EMBL" id="QNM87122.1"/>
    </source>
</evidence>
<keyword evidence="1" id="KW-1133">Transmembrane helix</keyword>
<feature type="transmembrane region" description="Helical" evidence="1">
    <location>
        <begin position="24"/>
        <end position="40"/>
    </location>
</feature>
<keyword evidence="1" id="KW-0812">Transmembrane</keyword>
<dbReference type="Proteomes" id="UP000515808">
    <property type="component" value="Chromosome"/>
</dbReference>
<gene>
    <name evidence="2" type="ORF">H9W90_13125</name>
</gene>
<dbReference type="AlphaFoldDB" id="A0A7G9LES3"/>
<proteinExistence type="predicted"/>
<accession>A0A7G9LES3</accession>
<feature type="transmembrane region" description="Helical" evidence="1">
    <location>
        <begin position="47"/>
        <end position="69"/>
    </location>
</feature>
<dbReference type="Pfam" id="PF13795">
    <property type="entry name" value="HupE_UreJ_2"/>
    <property type="match status" value="1"/>
</dbReference>
<protein>
    <submittedName>
        <fullName evidence="2">HupE/UreJ family protein</fullName>
    </submittedName>
</protein>
<name>A0A7G9LES3_9FLAO</name>
<dbReference type="EMBL" id="CP060695">
    <property type="protein sequence ID" value="QNM87122.1"/>
    <property type="molecule type" value="Genomic_DNA"/>
</dbReference>
<feature type="transmembrane region" description="Helical" evidence="1">
    <location>
        <begin position="139"/>
        <end position="163"/>
    </location>
</feature>
<feature type="transmembrane region" description="Helical" evidence="1">
    <location>
        <begin position="175"/>
        <end position="196"/>
    </location>
</feature>
<reference evidence="2 3" key="1">
    <citation type="submission" date="2020-08" db="EMBL/GenBank/DDBJ databases">
        <title>Polaribacter sp. L12M9 isolated from gut of the Korean scallop.</title>
        <authorList>
            <person name="Jeong Y.S."/>
        </authorList>
    </citation>
    <scope>NUCLEOTIDE SEQUENCE [LARGE SCALE GENOMIC DNA]</scope>
    <source>
        <strain evidence="2 3">L12M9</strain>
    </source>
</reference>
<keyword evidence="1" id="KW-0472">Membrane</keyword>
<sequence>MILSFSSFVSFLKIGGKHVLKHSIYNYILFLILLAVVFSFKQWKKLLLLVTSLVLSYFSAIMLVAYGNFIPKIEIIKFLIPAIILSLAFFTFLSFKNILKSKEKYVLSFTILFGFFNGLGSSVDVILNIKRYESEFFPILEATLGVGASVLITVLGLLTVTTLLKKIPKFDKKKWVFVTSAVVSCLSVFFIFKQVFY</sequence>
<organism evidence="2 3">
    <name type="scientific">Polaribacter pectinis</name>
    <dbReference type="NCBI Taxonomy" id="2738844"/>
    <lineage>
        <taxon>Bacteria</taxon>
        <taxon>Pseudomonadati</taxon>
        <taxon>Bacteroidota</taxon>
        <taxon>Flavobacteriia</taxon>
        <taxon>Flavobacteriales</taxon>
        <taxon>Flavobacteriaceae</taxon>
    </lineage>
</organism>
<keyword evidence="3" id="KW-1185">Reference proteome</keyword>
<evidence type="ECO:0000256" key="1">
    <source>
        <dbReference type="SAM" id="Phobius"/>
    </source>
</evidence>
<feature type="transmembrane region" description="Helical" evidence="1">
    <location>
        <begin position="75"/>
        <end position="93"/>
    </location>
</feature>
<dbReference type="KEGG" id="ppec:H9W90_13125"/>